<evidence type="ECO:0000313" key="3">
    <source>
        <dbReference type="EMBL" id="MDX4957348.1"/>
    </source>
</evidence>
<keyword evidence="1" id="KW-0378">Hydrolase</keyword>
<dbReference type="Gene3D" id="3.40.50.850">
    <property type="entry name" value="Isochorismatase-like"/>
    <property type="match status" value="1"/>
</dbReference>
<dbReference type="Pfam" id="PF00857">
    <property type="entry name" value="Isochorismatase"/>
    <property type="match status" value="1"/>
</dbReference>
<proteinExistence type="predicted"/>
<dbReference type="PANTHER" id="PTHR43540:SF1">
    <property type="entry name" value="ISOCHORISMATASE HYDROLASE"/>
    <property type="match status" value="1"/>
</dbReference>
<dbReference type="CDD" id="cd01015">
    <property type="entry name" value="CSHase"/>
    <property type="match status" value="1"/>
</dbReference>
<dbReference type="Proteomes" id="UP001287445">
    <property type="component" value="Unassembled WGS sequence"/>
</dbReference>
<dbReference type="EMBL" id="JAWWMZ010000016">
    <property type="protein sequence ID" value="MDX4957348.1"/>
    <property type="molecule type" value="Genomic_DNA"/>
</dbReference>
<dbReference type="SUPFAM" id="SSF52499">
    <property type="entry name" value="Isochorismatase-like hydrolases"/>
    <property type="match status" value="1"/>
</dbReference>
<evidence type="ECO:0000259" key="2">
    <source>
        <dbReference type="Pfam" id="PF00857"/>
    </source>
</evidence>
<evidence type="ECO:0000313" key="4">
    <source>
        <dbReference type="Proteomes" id="UP001287445"/>
    </source>
</evidence>
<name>A0AAJ2R8X3_DELAC</name>
<dbReference type="RefSeq" id="WP_199139215.1">
    <property type="nucleotide sequence ID" value="NZ_JAWWMZ010000016.1"/>
</dbReference>
<dbReference type="PANTHER" id="PTHR43540">
    <property type="entry name" value="PEROXYUREIDOACRYLATE/UREIDOACRYLATE AMIDOHYDROLASE-RELATED"/>
    <property type="match status" value="1"/>
</dbReference>
<dbReference type="InterPro" id="IPR050272">
    <property type="entry name" value="Isochorismatase-like_hydrls"/>
</dbReference>
<sequence>MTTTTTGQATGAQSVPTEGVQGDISADISVYARQGFGTPLPLKAPFGLLIIDFVNGFADPAVFGGGNIPEAIAQTQHLLAHARERGWPVAHSRIVFSDDDADHNIFCLKVPGMLTLKEDSPNSAIVPQLAPAAGEYVVRKSTPSAFFGTMLAPWLAQRGVQTLLVAGCVTSGCVRASVVDAMQSGFRPLVVADCCGDRALGPHEANLFDMAQKYAAVMPLGQAIADTDALAAG</sequence>
<feature type="domain" description="Isochorismatase-like" evidence="2">
    <location>
        <begin position="48"/>
        <end position="218"/>
    </location>
</feature>
<dbReference type="InterPro" id="IPR000868">
    <property type="entry name" value="Isochorismatase-like_dom"/>
</dbReference>
<accession>A0AAJ2R8X3</accession>
<evidence type="ECO:0000256" key="1">
    <source>
        <dbReference type="ARBA" id="ARBA00022801"/>
    </source>
</evidence>
<dbReference type="InterPro" id="IPR036380">
    <property type="entry name" value="Isochorismatase-like_sf"/>
</dbReference>
<protein>
    <submittedName>
        <fullName evidence="3">N-carbamoylsarcosine amidohydrolase</fullName>
    </submittedName>
</protein>
<comment type="caution">
    <text evidence="3">The sequence shown here is derived from an EMBL/GenBank/DDBJ whole genome shotgun (WGS) entry which is preliminary data.</text>
</comment>
<dbReference type="GO" id="GO:0016787">
    <property type="term" value="F:hydrolase activity"/>
    <property type="evidence" value="ECO:0007669"/>
    <property type="project" value="UniProtKB-KW"/>
</dbReference>
<dbReference type="AlphaFoldDB" id="A0AAJ2R8X3"/>
<gene>
    <name evidence="3" type="ORF">SGN30_28350</name>
</gene>
<organism evidence="3 4">
    <name type="scientific">Delftia acidovorans</name>
    <name type="common">Pseudomonas acidovorans</name>
    <name type="synonym">Comamonas acidovorans</name>
    <dbReference type="NCBI Taxonomy" id="80866"/>
    <lineage>
        <taxon>Bacteria</taxon>
        <taxon>Pseudomonadati</taxon>
        <taxon>Pseudomonadota</taxon>
        <taxon>Betaproteobacteria</taxon>
        <taxon>Burkholderiales</taxon>
        <taxon>Comamonadaceae</taxon>
        <taxon>Delftia</taxon>
    </lineage>
</organism>
<reference evidence="3" key="1">
    <citation type="submission" date="2023-11" db="EMBL/GenBank/DDBJ databases">
        <title>Identification and selenium tolerance of Delftia acidovorans R3-25.</title>
        <authorList>
            <person name="Zhang S."/>
            <person name="Liu Y."/>
            <person name="Guo Y."/>
        </authorList>
    </citation>
    <scope>NUCLEOTIDE SEQUENCE</scope>
    <source>
        <strain evidence="3">R3-25</strain>
    </source>
</reference>